<keyword evidence="1" id="KW-0812">Transmembrane</keyword>
<feature type="non-terminal residue" evidence="2">
    <location>
        <position position="1"/>
    </location>
</feature>
<organism evidence="2">
    <name type="scientific">Pararge aegeria</name>
    <name type="common">speckled wood butterfly</name>
    <dbReference type="NCBI Taxonomy" id="116150"/>
    <lineage>
        <taxon>Eukaryota</taxon>
        <taxon>Metazoa</taxon>
        <taxon>Ecdysozoa</taxon>
        <taxon>Arthropoda</taxon>
        <taxon>Hexapoda</taxon>
        <taxon>Insecta</taxon>
        <taxon>Pterygota</taxon>
        <taxon>Neoptera</taxon>
        <taxon>Endopterygota</taxon>
        <taxon>Lepidoptera</taxon>
        <taxon>Glossata</taxon>
        <taxon>Ditrysia</taxon>
        <taxon>Papilionoidea</taxon>
        <taxon>Nymphalidae</taxon>
        <taxon>Satyrinae</taxon>
        <taxon>Satyrini</taxon>
        <taxon>Parargina</taxon>
        <taxon>Pararge</taxon>
    </lineage>
</organism>
<dbReference type="AlphaFoldDB" id="S4PFE6"/>
<name>S4PFE6_9NEOP</name>
<accession>S4PFE6</accession>
<reference evidence="2" key="2">
    <citation type="submission" date="2013-05" db="EMBL/GenBank/DDBJ databases">
        <authorList>
            <person name="Carter J.-M."/>
            <person name="Baker S.C."/>
            <person name="Pink R."/>
            <person name="Carter D.R.F."/>
            <person name="Collins A."/>
            <person name="Tomlin J."/>
            <person name="Gibbs M."/>
            <person name="Breuker C.J."/>
        </authorList>
    </citation>
    <scope>NUCLEOTIDE SEQUENCE</scope>
    <source>
        <tissue evidence="2">Ovary</tissue>
    </source>
</reference>
<protein>
    <submittedName>
        <fullName evidence="2">Uncharacterized protein</fullName>
    </submittedName>
</protein>
<feature type="transmembrane region" description="Helical" evidence="1">
    <location>
        <begin position="32"/>
        <end position="49"/>
    </location>
</feature>
<dbReference type="EMBL" id="GAIX01006630">
    <property type="protein sequence ID" value="JAA85930.1"/>
    <property type="molecule type" value="Transcribed_RNA"/>
</dbReference>
<reference evidence="2" key="1">
    <citation type="journal article" date="2013" name="BMC Genomics">
        <title>Unscrambling butterfly oogenesis.</title>
        <authorList>
            <person name="Carter J.M."/>
            <person name="Baker S.C."/>
            <person name="Pink R."/>
            <person name="Carter D.R."/>
            <person name="Collins A."/>
            <person name="Tomlin J."/>
            <person name="Gibbs M."/>
            <person name="Breuker C.J."/>
        </authorList>
    </citation>
    <scope>NUCLEOTIDE SEQUENCE</scope>
    <source>
        <tissue evidence="2">Ovary</tissue>
    </source>
</reference>
<proteinExistence type="predicted"/>
<sequence length="68" mass="8043">KKKKKTIVFALCCCWLICPLQDRQRSLTIQPIQTYILCFSIVFYTIIFGRGKTTVYYRTAMSKHIQYA</sequence>
<evidence type="ECO:0000313" key="2">
    <source>
        <dbReference type="EMBL" id="JAA85930.1"/>
    </source>
</evidence>
<keyword evidence="1" id="KW-1133">Transmembrane helix</keyword>
<evidence type="ECO:0000256" key="1">
    <source>
        <dbReference type="SAM" id="Phobius"/>
    </source>
</evidence>
<keyword evidence="1" id="KW-0472">Membrane</keyword>